<reference evidence="3 4" key="1">
    <citation type="submission" date="2010-05" db="EMBL/GenBank/DDBJ databases">
        <title>The Genome Sequence of Thecamonas trahens ATCC 50062.</title>
        <authorList>
            <consortium name="The Broad Institute Genome Sequencing Platform"/>
            <person name="Russ C."/>
            <person name="Cuomo C."/>
            <person name="Shea T."/>
            <person name="Young S.K."/>
            <person name="Zeng Q."/>
            <person name="Koehrsen M."/>
            <person name="Haas B."/>
            <person name="Borodovsky M."/>
            <person name="Guigo R."/>
            <person name="Alvarado L."/>
            <person name="Berlin A."/>
            <person name="Bochicchio J."/>
            <person name="Borenstein D."/>
            <person name="Chapman S."/>
            <person name="Chen Z."/>
            <person name="Freedman E."/>
            <person name="Gellesch M."/>
            <person name="Goldberg J."/>
            <person name="Griggs A."/>
            <person name="Gujja S."/>
            <person name="Heilman E."/>
            <person name="Heiman D."/>
            <person name="Hepburn T."/>
            <person name="Howarth C."/>
            <person name="Jen D."/>
            <person name="Larson L."/>
            <person name="Mehta T."/>
            <person name="Park D."/>
            <person name="Pearson M."/>
            <person name="Roberts A."/>
            <person name="Saif S."/>
            <person name="Shenoy N."/>
            <person name="Sisk P."/>
            <person name="Stolte C."/>
            <person name="Sykes S."/>
            <person name="Thomson T."/>
            <person name="Walk T."/>
            <person name="White J."/>
            <person name="Yandava C."/>
            <person name="Burger G."/>
            <person name="Gray M.W."/>
            <person name="Holland P.W.H."/>
            <person name="King N."/>
            <person name="Lang F.B.F."/>
            <person name="Roger A.J."/>
            <person name="Ruiz-Trillo I."/>
            <person name="Lander E."/>
            <person name="Nusbaum C."/>
        </authorList>
    </citation>
    <scope>NUCLEOTIDE SEQUENCE [LARGE SCALE GENOMIC DNA]</scope>
    <source>
        <strain evidence="3 4">ATCC 50062</strain>
    </source>
</reference>
<keyword evidence="2" id="KW-0472">Membrane</keyword>
<gene>
    <name evidence="3" type="ORF">AMSG_01499</name>
</gene>
<dbReference type="AlphaFoldDB" id="A0A0L0DRL2"/>
<feature type="transmembrane region" description="Helical" evidence="2">
    <location>
        <begin position="53"/>
        <end position="72"/>
    </location>
</feature>
<dbReference type="RefSeq" id="XP_013761551.1">
    <property type="nucleotide sequence ID" value="XM_013906097.1"/>
</dbReference>
<name>A0A0L0DRL2_THETB</name>
<organism evidence="3 4">
    <name type="scientific">Thecamonas trahens ATCC 50062</name>
    <dbReference type="NCBI Taxonomy" id="461836"/>
    <lineage>
        <taxon>Eukaryota</taxon>
        <taxon>Apusozoa</taxon>
        <taxon>Apusomonadida</taxon>
        <taxon>Apusomonadidae</taxon>
        <taxon>Thecamonas</taxon>
    </lineage>
</organism>
<dbReference type="Proteomes" id="UP000054408">
    <property type="component" value="Unassembled WGS sequence"/>
</dbReference>
<evidence type="ECO:0000313" key="4">
    <source>
        <dbReference type="Proteomes" id="UP000054408"/>
    </source>
</evidence>
<feature type="transmembrane region" description="Helical" evidence="2">
    <location>
        <begin position="125"/>
        <end position="142"/>
    </location>
</feature>
<keyword evidence="2" id="KW-1133">Transmembrane helix</keyword>
<feature type="transmembrane region" description="Helical" evidence="2">
    <location>
        <begin position="92"/>
        <end position="113"/>
    </location>
</feature>
<evidence type="ECO:0000256" key="1">
    <source>
        <dbReference type="SAM" id="MobiDB-lite"/>
    </source>
</evidence>
<sequence>MGKKSKAGSKGGAAGKGGGSKAAGGDGASGKGTASEAGSDGPPRVVFLKDATFVRPAASVMLVLAVMSAGVAGYRFLHGADDGSEMPTGLKLWHGSDLVVAFPTALCGLGLYGFDRKAVILTRKLFYYFAVVVPAVALILAADDALDRRTLELLALRIGFWAAAAWYTEQFEQKIKGLKEL</sequence>
<evidence type="ECO:0000256" key="2">
    <source>
        <dbReference type="SAM" id="Phobius"/>
    </source>
</evidence>
<dbReference type="EMBL" id="GL349438">
    <property type="protein sequence ID" value="KNC54646.1"/>
    <property type="molecule type" value="Genomic_DNA"/>
</dbReference>
<keyword evidence="2" id="KW-0812">Transmembrane</keyword>
<dbReference type="GeneID" id="25561247"/>
<feature type="region of interest" description="Disordered" evidence="1">
    <location>
        <begin position="1"/>
        <end position="39"/>
    </location>
</feature>
<proteinExistence type="predicted"/>
<feature type="compositionally biased region" description="Gly residues" evidence="1">
    <location>
        <begin position="9"/>
        <end position="30"/>
    </location>
</feature>
<accession>A0A0L0DRL2</accession>
<protein>
    <submittedName>
        <fullName evidence="3">Uncharacterized protein</fullName>
    </submittedName>
</protein>
<keyword evidence="4" id="KW-1185">Reference proteome</keyword>
<evidence type="ECO:0000313" key="3">
    <source>
        <dbReference type="EMBL" id="KNC54646.1"/>
    </source>
</evidence>